<name>A0A7X2MVK2_9CLOT</name>
<accession>A0A7X2MVK2</accession>
<proteinExistence type="predicted"/>
<evidence type="ECO:0000313" key="1">
    <source>
        <dbReference type="EMBL" id="MSR89892.1"/>
    </source>
</evidence>
<sequence>MKYGIDILDNEMVSKIERKMLELGHIVINLGEKNAPIPGENLKIKVMMANQARIKLYLGVIYDNKMNHQVNVVTSFEKSGMMIVENFCNSLREQGFEDISIENNDKLYLIKNVNAPVLLMYINDDKVDDKKIIVDGIISGLLSLSE</sequence>
<dbReference type="AlphaFoldDB" id="A0A7X2MVK2"/>
<gene>
    <name evidence="1" type="ORF">FYJ33_00315</name>
</gene>
<keyword evidence="2" id="KW-1185">Reference proteome</keyword>
<dbReference type="EMBL" id="VULX01000001">
    <property type="protein sequence ID" value="MSR89892.1"/>
    <property type="molecule type" value="Genomic_DNA"/>
</dbReference>
<dbReference type="Proteomes" id="UP000460287">
    <property type="component" value="Unassembled WGS sequence"/>
</dbReference>
<evidence type="ECO:0000313" key="2">
    <source>
        <dbReference type="Proteomes" id="UP000460287"/>
    </source>
</evidence>
<reference evidence="1 2" key="1">
    <citation type="submission" date="2019-08" db="EMBL/GenBank/DDBJ databases">
        <title>In-depth cultivation of the pig gut microbiome towards novel bacterial diversity and tailored functional studies.</title>
        <authorList>
            <person name="Wylensek D."/>
            <person name="Hitch T.C.A."/>
            <person name="Clavel T."/>
        </authorList>
    </citation>
    <scope>NUCLEOTIDE SEQUENCE [LARGE SCALE GENOMIC DNA]</scope>
    <source>
        <strain evidence="1 2">WCA-383-APC-5B</strain>
    </source>
</reference>
<comment type="caution">
    <text evidence="1">The sequence shown here is derived from an EMBL/GenBank/DDBJ whole genome shotgun (WGS) entry which is preliminary data.</text>
</comment>
<organism evidence="1 2">
    <name type="scientific">Inconstantimicrobium porci</name>
    <dbReference type="NCBI Taxonomy" id="2652291"/>
    <lineage>
        <taxon>Bacteria</taxon>
        <taxon>Bacillati</taxon>
        <taxon>Bacillota</taxon>
        <taxon>Clostridia</taxon>
        <taxon>Eubacteriales</taxon>
        <taxon>Clostridiaceae</taxon>
        <taxon>Inconstantimicrobium</taxon>
    </lineage>
</organism>
<dbReference type="RefSeq" id="WP_154529778.1">
    <property type="nucleotide sequence ID" value="NZ_VULX01000001.1"/>
</dbReference>
<protein>
    <submittedName>
        <fullName evidence="1">Uncharacterized protein</fullName>
    </submittedName>
</protein>